<protein>
    <submittedName>
        <fullName evidence="2">Uncharacterized protein</fullName>
    </submittedName>
</protein>
<evidence type="ECO:0000256" key="1">
    <source>
        <dbReference type="SAM" id="MobiDB-lite"/>
    </source>
</evidence>
<name>A0A9P5ZWW4_PLEER</name>
<feature type="region of interest" description="Disordered" evidence="1">
    <location>
        <begin position="25"/>
        <end position="60"/>
    </location>
</feature>
<feature type="region of interest" description="Disordered" evidence="1">
    <location>
        <begin position="413"/>
        <end position="456"/>
    </location>
</feature>
<feature type="compositionally biased region" description="Polar residues" evidence="1">
    <location>
        <begin position="413"/>
        <end position="430"/>
    </location>
</feature>
<keyword evidence="3" id="KW-1185">Reference proteome</keyword>
<comment type="caution">
    <text evidence="2">The sequence shown here is derived from an EMBL/GenBank/DDBJ whole genome shotgun (WGS) entry which is preliminary data.</text>
</comment>
<accession>A0A9P5ZWW4</accession>
<reference evidence="2" key="1">
    <citation type="submission" date="2020-11" db="EMBL/GenBank/DDBJ databases">
        <authorList>
            <consortium name="DOE Joint Genome Institute"/>
            <person name="Ahrendt S."/>
            <person name="Riley R."/>
            <person name="Andreopoulos W."/>
            <person name="Labutti K."/>
            <person name="Pangilinan J."/>
            <person name="Ruiz-Duenas F.J."/>
            <person name="Barrasa J.M."/>
            <person name="Sanchez-Garcia M."/>
            <person name="Camarero S."/>
            <person name="Miyauchi S."/>
            <person name="Serrano A."/>
            <person name="Linde D."/>
            <person name="Babiker R."/>
            <person name="Drula E."/>
            <person name="Ayuso-Fernandez I."/>
            <person name="Pacheco R."/>
            <person name="Padilla G."/>
            <person name="Ferreira P."/>
            <person name="Barriuso J."/>
            <person name="Kellner H."/>
            <person name="Castanera R."/>
            <person name="Alfaro M."/>
            <person name="Ramirez L."/>
            <person name="Pisabarro A.G."/>
            <person name="Kuo A."/>
            <person name="Tritt A."/>
            <person name="Lipzen A."/>
            <person name="He G."/>
            <person name="Yan M."/>
            <person name="Ng V."/>
            <person name="Cullen D."/>
            <person name="Martin F."/>
            <person name="Rosso M.-N."/>
            <person name="Henrissat B."/>
            <person name="Hibbett D."/>
            <person name="Martinez A.T."/>
            <person name="Grigoriev I.V."/>
        </authorList>
    </citation>
    <scope>NUCLEOTIDE SEQUENCE</scope>
    <source>
        <strain evidence="2">ATCC 90797</strain>
    </source>
</reference>
<feature type="compositionally biased region" description="Acidic residues" evidence="1">
    <location>
        <begin position="432"/>
        <end position="442"/>
    </location>
</feature>
<dbReference type="AlphaFoldDB" id="A0A9P5ZWW4"/>
<sequence length="547" mass="62092">MLPQSSLSEEVLMANGMALCTKRNKNVSASDMKQGRWPNGEAAVQKQKKAQRKDDNKKQQERNLCKVAQIEHQIANKENNAVLTMPVCSKVAQSTVIHPSLSSNYYVPDSEEKHERQREKRKEKCKAHIFIDREHAILDVGNAPSKLKCKADRAIAEFDSFLPSAKKLKPCKNAPDSDRKPMEGISDDEDIATESLAKVDLSPVIPVPKVSACQQYTLKKKITHSDIPHGIRHQFHNKYVPYAIRMAGHKKAWYTPNYEDAINAWNSMKEAAVKALDKLLKNEGKKTIEEKAQYVKWLEGKGLGDNKPLFYYKIVNEHDNRKHPGALVMAVQVMLKVKCALFYYQNSIKEEPNSRDPLSRFLHANWADCEETHVNKWGDTVKKIVPLTSFILVLTKKLKGWQWKKIHKESLQSLSKGPSKSPFPASSCQYNEDPELVDDDNNFQDISSKSKQDSHSTELVAHISDDNIEEMPDCDNNHSNLPGDNILQEYSQGTQDDLLNFNDGNVYMKSEDDDKESITESDTEMPSVACPQVKWVGYYSDSKLESN</sequence>
<dbReference type="OrthoDB" id="3237371at2759"/>
<gene>
    <name evidence="2" type="ORF">BDN71DRAFT_1431581</name>
</gene>
<dbReference type="EMBL" id="MU154570">
    <property type="protein sequence ID" value="KAF9494638.1"/>
    <property type="molecule type" value="Genomic_DNA"/>
</dbReference>
<evidence type="ECO:0000313" key="3">
    <source>
        <dbReference type="Proteomes" id="UP000807025"/>
    </source>
</evidence>
<dbReference type="Proteomes" id="UP000807025">
    <property type="component" value="Unassembled WGS sequence"/>
</dbReference>
<evidence type="ECO:0000313" key="2">
    <source>
        <dbReference type="EMBL" id="KAF9494638.1"/>
    </source>
</evidence>
<organism evidence="2 3">
    <name type="scientific">Pleurotus eryngii</name>
    <name type="common">Boletus of the steppes</name>
    <dbReference type="NCBI Taxonomy" id="5323"/>
    <lineage>
        <taxon>Eukaryota</taxon>
        <taxon>Fungi</taxon>
        <taxon>Dikarya</taxon>
        <taxon>Basidiomycota</taxon>
        <taxon>Agaricomycotina</taxon>
        <taxon>Agaricomycetes</taxon>
        <taxon>Agaricomycetidae</taxon>
        <taxon>Agaricales</taxon>
        <taxon>Pleurotineae</taxon>
        <taxon>Pleurotaceae</taxon>
        <taxon>Pleurotus</taxon>
    </lineage>
</organism>
<proteinExistence type="predicted"/>